<feature type="region of interest" description="Disordered" evidence="1">
    <location>
        <begin position="32"/>
        <end position="51"/>
    </location>
</feature>
<evidence type="ECO:0000256" key="1">
    <source>
        <dbReference type="SAM" id="MobiDB-lite"/>
    </source>
</evidence>
<dbReference type="AlphaFoldDB" id="A0AAU9FK43"/>
<feature type="region of interest" description="Disordered" evidence="1">
    <location>
        <begin position="178"/>
        <end position="197"/>
    </location>
</feature>
<accession>A0AAU9FK43</accession>
<dbReference type="Proteomes" id="UP001500889">
    <property type="component" value="Chromosome U"/>
</dbReference>
<gene>
    <name evidence="2" type="ORF">DMAD_13296</name>
</gene>
<evidence type="ECO:0000313" key="3">
    <source>
        <dbReference type="Proteomes" id="UP001500889"/>
    </source>
</evidence>
<feature type="compositionally biased region" description="Basic and acidic residues" evidence="1">
    <location>
        <begin position="178"/>
        <end position="187"/>
    </location>
</feature>
<proteinExistence type="predicted"/>
<organism evidence="2 3">
    <name type="scientific">Drosophila madeirensis</name>
    <name type="common">Fruit fly</name>
    <dbReference type="NCBI Taxonomy" id="30013"/>
    <lineage>
        <taxon>Eukaryota</taxon>
        <taxon>Metazoa</taxon>
        <taxon>Ecdysozoa</taxon>
        <taxon>Arthropoda</taxon>
        <taxon>Hexapoda</taxon>
        <taxon>Insecta</taxon>
        <taxon>Pterygota</taxon>
        <taxon>Neoptera</taxon>
        <taxon>Endopterygota</taxon>
        <taxon>Diptera</taxon>
        <taxon>Brachycera</taxon>
        <taxon>Muscomorpha</taxon>
        <taxon>Ephydroidea</taxon>
        <taxon>Drosophilidae</taxon>
        <taxon>Drosophila</taxon>
        <taxon>Sophophora</taxon>
    </lineage>
</organism>
<reference evidence="2 3" key="1">
    <citation type="submission" date="2024-02" db="EMBL/GenBank/DDBJ databases">
        <title>A chromosome-level genome assembly of Drosophila madeirensis, a fruit fly species endemic to Madeira island.</title>
        <authorList>
            <person name="Tomihara K."/>
            <person name="Llopart A."/>
            <person name="Yamamoto D."/>
        </authorList>
    </citation>
    <scope>NUCLEOTIDE SEQUENCE [LARGE SCALE GENOMIC DNA]</scope>
    <source>
        <strain evidence="2 3">RF1</strain>
    </source>
</reference>
<keyword evidence="3" id="KW-1185">Reference proteome</keyword>
<evidence type="ECO:0000313" key="2">
    <source>
        <dbReference type="EMBL" id="BFF96015.1"/>
    </source>
</evidence>
<sequence length="245" mass="28477">MFHCINGMCLVTRSLTRGAQRHLSVGVLRWNESKSQKDPQPEEETVPAKEASAIVVAVKTEDGSSSDNSQSQQLENAYKMNRREAFRRMMKEKSNIDCSEQKPVEEKNSSDYGQLPLRRQAVAGVPQPTYRGPQVKQMVEKNASKADDAPKVDQEEKVKLNRHYYLRQMCMEKLQRLQEKQPLDDSQKQSLIKIKRESLDPSRLERLNLKWKEQQQEIAKRMKDADQKKFVSRFEQNAGRKEKIK</sequence>
<name>A0AAU9FK43_DROMD</name>
<dbReference type="EMBL" id="AP029264">
    <property type="protein sequence ID" value="BFF96015.1"/>
    <property type="molecule type" value="Genomic_DNA"/>
</dbReference>
<protein>
    <submittedName>
        <fullName evidence="2">Uncharacterized protein</fullName>
    </submittedName>
</protein>